<dbReference type="Pfam" id="PF16872">
    <property type="entry name" value="putAbiC"/>
    <property type="match status" value="1"/>
</dbReference>
<feature type="transmembrane region" description="Helical" evidence="1">
    <location>
        <begin position="20"/>
        <end position="44"/>
    </location>
</feature>
<proteinExistence type="predicted"/>
<keyword evidence="1" id="KW-0812">Transmembrane</keyword>
<keyword evidence="1" id="KW-0472">Membrane</keyword>
<dbReference type="EMBL" id="FMBK01000005">
    <property type="protein sequence ID" value="SCC71712.1"/>
    <property type="molecule type" value="Genomic_DNA"/>
</dbReference>
<organism evidence="2 3">
    <name type="scientific">Acinetobacter albensis</name>
    <dbReference type="NCBI Taxonomy" id="1673609"/>
    <lineage>
        <taxon>Bacteria</taxon>
        <taxon>Pseudomonadati</taxon>
        <taxon>Pseudomonadota</taxon>
        <taxon>Gammaproteobacteria</taxon>
        <taxon>Moraxellales</taxon>
        <taxon>Moraxellaceae</taxon>
        <taxon>Acinetobacter</taxon>
    </lineage>
</organism>
<dbReference type="InterPro" id="IPR031709">
    <property type="entry name" value="PutAbiC"/>
</dbReference>
<dbReference type="AlphaFoldDB" id="A0A1C4GU76"/>
<keyword evidence="1" id="KW-1133">Transmembrane helix</keyword>
<accession>A0A1C4GU76</accession>
<gene>
    <name evidence="2" type="ORF">GA0116959_105132</name>
</gene>
<reference evidence="2 3" key="1">
    <citation type="submission" date="2016-08" db="EMBL/GenBank/DDBJ databases">
        <authorList>
            <person name="Seilhamer J.J."/>
        </authorList>
    </citation>
    <scope>NUCLEOTIDE SEQUENCE [LARGE SCALE GENOMIC DNA]</scope>
    <source>
        <strain evidence="2 3">ANC 4874</strain>
    </source>
</reference>
<evidence type="ECO:0000313" key="2">
    <source>
        <dbReference type="EMBL" id="SCC71712.1"/>
    </source>
</evidence>
<evidence type="ECO:0000313" key="3">
    <source>
        <dbReference type="Proteomes" id="UP000243661"/>
    </source>
</evidence>
<name>A0A1C4GU76_9GAMM</name>
<dbReference type="Proteomes" id="UP000243661">
    <property type="component" value="Unassembled WGS sequence"/>
</dbReference>
<protein>
    <submittedName>
        <fullName evidence="2">Putative phage abortive infection protein</fullName>
    </submittedName>
</protein>
<evidence type="ECO:0000256" key="1">
    <source>
        <dbReference type="SAM" id="Phobius"/>
    </source>
</evidence>
<sequence length="323" mass="39254">MFIEYSGFEKKEYYIENLGYLGSYFSGLTSFFILFLTVLAVYFSNKTYKKEGLRVKQQRFEDHFFHLLQVHRENVKNIEINTITGKEIKGVKAILLMFRELMLILELINNKHTEEFNNIRRSIFSLKRQQVFFKEKLENKYLVEISFYCFFIGVGKRSNRTLKYYLESRFGDKLYVSNVVDFLSNNRIREKIRKKKDFPYKLFGGHQTRLGHYYRHLFHTIKMIDSYQEGEENDEIYKDYVRKLRIQLNTYEQALLIVNSLSVFGKGWEQYIWKYKLVKNLPKDFYDKEKELDLEKIIKDISFNYNAESNKYFEYEEQIIEKL</sequence>